<comment type="caution">
    <text evidence="5">Lacks conserved residue(s) required for the propagation of feature annotation.</text>
</comment>
<keyword evidence="7" id="KW-1185">Reference proteome</keyword>
<dbReference type="HAMAP" id="MF_01361">
    <property type="entry name" value="UPF0391"/>
    <property type="match status" value="1"/>
</dbReference>
<protein>
    <recommendedName>
        <fullName evidence="5">UPF0391 membrane protein J8J14_19515</fullName>
    </recommendedName>
</protein>
<dbReference type="Proteomes" id="UP000681594">
    <property type="component" value="Unassembled WGS sequence"/>
</dbReference>
<keyword evidence="2 5" id="KW-0812">Transmembrane</keyword>
<feature type="transmembrane region" description="Helical" evidence="5">
    <location>
        <begin position="7"/>
        <end position="27"/>
    </location>
</feature>
<keyword evidence="1 5" id="KW-1003">Cell membrane</keyword>
<sequence length="57" mass="5912">MLKWAIIFAVIALVLGALGFGGLAGAAMGIAKILFWLAVIIAVALLVLGLTVYRKVT</sequence>
<evidence type="ECO:0000256" key="3">
    <source>
        <dbReference type="ARBA" id="ARBA00022989"/>
    </source>
</evidence>
<organism evidence="6 7">
    <name type="scientific">Pararoseomonas baculiformis</name>
    <dbReference type="NCBI Taxonomy" id="2820812"/>
    <lineage>
        <taxon>Bacteria</taxon>
        <taxon>Pseudomonadati</taxon>
        <taxon>Pseudomonadota</taxon>
        <taxon>Alphaproteobacteria</taxon>
        <taxon>Acetobacterales</taxon>
        <taxon>Acetobacteraceae</taxon>
        <taxon>Pararoseomonas</taxon>
    </lineage>
</organism>
<keyword evidence="4 5" id="KW-0472">Membrane</keyword>
<feature type="transmembrane region" description="Helical" evidence="5">
    <location>
        <begin position="33"/>
        <end position="53"/>
    </location>
</feature>
<accession>A0ABS4AIW2</accession>
<dbReference type="InterPro" id="IPR009760">
    <property type="entry name" value="DUF1328"/>
</dbReference>
<evidence type="ECO:0000256" key="4">
    <source>
        <dbReference type="ARBA" id="ARBA00023136"/>
    </source>
</evidence>
<dbReference type="Pfam" id="PF07043">
    <property type="entry name" value="DUF1328"/>
    <property type="match status" value="1"/>
</dbReference>
<dbReference type="NCBIfam" id="NF010231">
    <property type="entry name" value="PRK13682.2-1"/>
    <property type="match status" value="1"/>
</dbReference>
<name>A0ABS4AIW2_9PROT</name>
<evidence type="ECO:0000313" key="7">
    <source>
        <dbReference type="Proteomes" id="UP000681594"/>
    </source>
</evidence>
<comment type="caution">
    <text evidence="6">The sequence shown here is derived from an EMBL/GenBank/DDBJ whole genome shotgun (WGS) entry which is preliminary data.</text>
</comment>
<dbReference type="PIRSF" id="PIRSF036466">
    <property type="entry name" value="UCP036466"/>
    <property type="match status" value="1"/>
</dbReference>
<reference evidence="6 7" key="1">
    <citation type="submission" date="2021-03" db="EMBL/GenBank/DDBJ databases">
        <authorList>
            <person name="So Y."/>
        </authorList>
    </citation>
    <scope>NUCLEOTIDE SEQUENCE [LARGE SCALE GENOMIC DNA]</scope>
    <source>
        <strain evidence="6 7">SSH11</strain>
    </source>
</reference>
<evidence type="ECO:0000256" key="2">
    <source>
        <dbReference type="ARBA" id="ARBA00022692"/>
    </source>
</evidence>
<proteinExistence type="inferred from homology"/>
<keyword evidence="3 5" id="KW-1133">Transmembrane helix</keyword>
<evidence type="ECO:0000256" key="1">
    <source>
        <dbReference type="ARBA" id="ARBA00022475"/>
    </source>
</evidence>
<gene>
    <name evidence="6" type="ORF">J8J14_19515</name>
</gene>
<evidence type="ECO:0000256" key="5">
    <source>
        <dbReference type="HAMAP-Rule" id="MF_01361"/>
    </source>
</evidence>
<comment type="similarity">
    <text evidence="5">Belongs to the UPF0391 family.</text>
</comment>
<dbReference type="EMBL" id="JAGIZB010000023">
    <property type="protein sequence ID" value="MBP0446969.1"/>
    <property type="molecule type" value="Genomic_DNA"/>
</dbReference>
<evidence type="ECO:0000313" key="6">
    <source>
        <dbReference type="EMBL" id="MBP0446969.1"/>
    </source>
</evidence>
<dbReference type="RefSeq" id="WP_209381236.1">
    <property type="nucleotide sequence ID" value="NZ_JAGIZB010000023.1"/>
</dbReference>